<sequence>MQAVYSTATDVKIHQAIRREWASFQAWLFEQHRRLEYREHEILSAAQRRWGKMKNTDKEQIQGMQREFLDDARREWLARVRQSQLHLEHWVMTPDEKHMLQQTLGWTHKDMVDAYAKEQAEMGPMYQRVDPGTLGTNEPSQPMASTSRFMHPKAQDKSPAYTHWASELAKMSAASLHRSPRSPKSVELPGMPLYFVGALLQGTDLDAVAASDLEAFAVRISEEKIREYYSEACEAALHFQRFLPTLEPSKREAAQADFERRMRDLAGAKEREWKTITVKELRRHQAAEMERRAAQQRAMRPPPRRPPRREFRDEFRDWDFINSPQSSRRDYFHTASPQSSRRDYFNGYQSPQSEYLESYHSPRPRPRRVRQRPVRDDEYAVSPPLDQFRQLRRRNALHRGEGDGYDLSTWPTAPFESLVPEPYEPPQTGLRSALTRWISNLGFMPRRRDTETMSSFDWMEPRTTLVQPSAKNSGSAEAKTLTRQPQQPPRQNLDSGWGDPDPDATVYSEEEFPIRKGKSRWREKLTFHRKRTSPTPSDIGWMDPDSD</sequence>
<gene>
    <name evidence="2" type="ORF">DFH07DRAFT_960558</name>
</gene>
<reference evidence="2" key="1">
    <citation type="submission" date="2023-03" db="EMBL/GenBank/DDBJ databases">
        <title>Massive genome expansion in bonnet fungi (Mycena s.s.) driven by repeated elements and novel gene families across ecological guilds.</title>
        <authorList>
            <consortium name="Lawrence Berkeley National Laboratory"/>
            <person name="Harder C.B."/>
            <person name="Miyauchi S."/>
            <person name="Viragh M."/>
            <person name="Kuo A."/>
            <person name="Thoen E."/>
            <person name="Andreopoulos B."/>
            <person name="Lu D."/>
            <person name="Skrede I."/>
            <person name="Drula E."/>
            <person name="Henrissat B."/>
            <person name="Morin E."/>
            <person name="Kohler A."/>
            <person name="Barry K."/>
            <person name="LaButti K."/>
            <person name="Morin E."/>
            <person name="Salamov A."/>
            <person name="Lipzen A."/>
            <person name="Mereny Z."/>
            <person name="Hegedus B."/>
            <person name="Baldrian P."/>
            <person name="Stursova M."/>
            <person name="Weitz H."/>
            <person name="Taylor A."/>
            <person name="Grigoriev I.V."/>
            <person name="Nagy L.G."/>
            <person name="Martin F."/>
            <person name="Kauserud H."/>
        </authorList>
    </citation>
    <scope>NUCLEOTIDE SEQUENCE</scope>
    <source>
        <strain evidence="2">CBHHK188m</strain>
    </source>
</reference>
<evidence type="ECO:0000313" key="2">
    <source>
        <dbReference type="EMBL" id="KAJ7752465.1"/>
    </source>
</evidence>
<dbReference type="EMBL" id="JARJLG010000074">
    <property type="protein sequence ID" value="KAJ7752465.1"/>
    <property type="molecule type" value="Genomic_DNA"/>
</dbReference>
<evidence type="ECO:0000313" key="3">
    <source>
        <dbReference type="Proteomes" id="UP001215280"/>
    </source>
</evidence>
<proteinExistence type="predicted"/>
<feature type="compositionally biased region" description="Polar residues" evidence="1">
    <location>
        <begin position="464"/>
        <end position="475"/>
    </location>
</feature>
<comment type="caution">
    <text evidence="2">The sequence shown here is derived from an EMBL/GenBank/DDBJ whole genome shotgun (WGS) entry which is preliminary data.</text>
</comment>
<keyword evidence="3" id="KW-1185">Reference proteome</keyword>
<feature type="compositionally biased region" description="Basic residues" evidence="1">
    <location>
        <begin position="362"/>
        <end position="372"/>
    </location>
</feature>
<protein>
    <submittedName>
        <fullName evidence="2">Uncharacterized protein</fullName>
    </submittedName>
</protein>
<feature type="compositionally biased region" description="Basic and acidic residues" evidence="1">
    <location>
        <begin position="284"/>
        <end position="293"/>
    </location>
</feature>
<feature type="region of interest" description="Disordered" evidence="1">
    <location>
        <begin position="284"/>
        <end position="311"/>
    </location>
</feature>
<dbReference type="AlphaFoldDB" id="A0AAD7NAD1"/>
<accession>A0AAD7NAD1</accession>
<name>A0AAD7NAD1_9AGAR</name>
<evidence type="ECO:0000256" key="1">
    <source>
        <dbReference type="SAM" id="MobiDB-lite"/>
    </source>
</evidence>
<organism evidence="2 3">
    <name type="scientific">Mycena maculata</name>
    <dbReference type="NCBI Taxonomy" id="230809"/>
    <lineage>
        <taxon>Eukaryota</taxon>
        <taxon>Fungi</taxon>
        <taxon>Dikarya</taxon>
        <taxon>Basidiomycota</taxon>
        <taxon>Agaricomycotina</taxon>
        <taxon>Agaricomycetes</taxon>
        <taxon>Agaricomycetidae</taxon>
        <taxon>Agaricales</taxon>
        <taxon>Marasmiineae</taxon>
        <taxon>Mycenaceae</taxon>
        <taxon>Mycena</taxon>
    </lineage>
</organism>
<feature type="region of interest" description="Disordered" evidence="1">
    <location>
        <begin position="326"/>
        <end position="379"/>
    </location>
</feature>
<feature type="region of interest" description="Disordered" evidence="1">
    <location>
        <begin position="452"/>
        <end position="547"/>
    </location>
</feature>
<dbReference type="Proteomes" id="UP001215280">
    <property type="component" value="Unassembled WGS sequence"/>
</dbReference>